<reference evidence="1 2" key="1">
    <citation type="submission" date="2019-12" db="EMBL/GenBank/DDBJ databases">
        <authorList>
            <person name="Huq M.A."/>
        </authorList>
    </citation>
    <scope>NUCLEOTIDE SEQUENCE [LARGE SCALE GENOMIC DNA]</scope>
    <source>
        <strain evidence="1 2">MAH-34</strain>
    </source>
</reference>
<accession>A0ABW9U5E1</accession>
<dbReference type="Proteomes" id="UP000467637">
    <property type="component" value="Unassembled WGS sequence"/>
</dbReference>
<dbReference type="EMBL" id="WSEM01000008">
    <property type="protein sequence ID" value="MVQ35314.1"/>
    <property type="molecule type" value="Genomic_DNA"/>
</dbReference>
<protein>
    <submittedName>
        <fullName evidence="1">Uncharacterized protein</fullName>
    </submittedName>
</protein>
<name>A0ABW9U5E1_9BACL</name>
<dbReference type="RefSeq" id="WP_157319253.1">
    <property type="nucleotide sequence ID" value="NZ_WSEM01000008.1"/>
</dbReference>
<gene>
    <name evidence="1" type="ORF">GON05_11675</name>
</gene>
<sequence>MGRLLVLWGVSNRISSSFQVKVEGLLMQLAPSCRLYAQRRLRLAVFGSSTRAA</sequence>
<evidence type="ECO:0000313" key="1">
    <source>
        <dbReference type="EMBL" id="MVQ35314.1"/>
    </source>
</evidence>
<proteinExistence type="predicted"/>
<organism evidence="1 2">
    <name type="scientific">Paenibacillus anseongense</name>
    <dbReference type="NCBI Taxonomy" id="2682845"/>
    <lineage>
        <taxon>Bacteria</taxon>
        <taxon>Bacillati</taxon>
        <taxon>Bacillota</taxon>
        <taxon>Bacilli</taxon>
        <taxon>Bacillales</taxon>
        <taxon>Paenibacillaceae</taxon>
        <taxon>Paenibacillus</taxon>
    </lineage>
</organism>
<comment type="caution">
    <text evidence="1">The sequence shown here is derived from an EMBL/GenBank/DDBJ whole genome shotgun (WGS) entry which is preliminary data.</text>
</comment>
<keyword evidence="2" id="KW-1185">Reference proteome</keyword>
<evidence type="ECO:0000313" key="2">
    <source>
        <dbReference type="Proteomes" id="UP000467637"/>
    </source>
</evidence>